<dbReference type="Pfam" id="PF04203">
    <property type="entry name" value="Sortase"/>
    <property type="match status" value="1"/>
</dbReference>
<dbReference type="EMBL" id="AP027925">
    <property type="protein sequence ID" value="BED92756.1"/>
    <property type="molecule type" value="Genomic_DNA"/>
</dbReference>
<dbReference type="CDD" id="cd05826">
    <property type="entry name" value="Sortase_B"/>
    <property type="match status" value="1"/>
</dbReference>
<feature type="compositionally biased region" description="Basic and acidic residues" evidence="3">
    <location>
        <begin position="293"/>
        <end position="307"/>
    </location>
</feature>
<proteinExistence type="predicted"/>
<dbReference type="InterPro" id="IPR009835">
    <property type="entry name" value="SrtB"/>
</dbReference>
<dbReference type="SUPFAM" id="SSF63817">
    <property type="entry name" value="Sortase"/>
    <property type="match status" value="1"/>
</dbReference>
<evidence type="ECO:0000256" key="1">
    <source>
        <dbReference type="ARBA" id="ARBA00022801"/>
    </source>
</evidence>
<dbReference type="AlphaFoldDB" id="A0AA48KW92"/>
<dbReference type="Proteomes" id="UP001335720">
    <property type="component" value="Chromosome"/>
</dbReference>
<feature type="transmembrane region" description="Helical" evidence="4">
    <location>
        <begin position="9"/>
        <end position="30"/>
    </location>
</feature>
<reference evidence="5" key="1">
    <citation type="journal article" date="2023" name="ISME J.">
        <title>Emergence of putative energy parasites within Clostridia revealed by genome analysis of a novel endosymbiotic clade.</title>
        <authorList>
            <person name="Takahashi K."/>
            <person name="Kuwahara H."/>
            <person name="Horikawa Y."/>
            <person name="Izawa K."/>
            <person name="Kato D."/>
            <person name="Inagaki T."/>
            <person name="Yuki M."/>
            <person name="Ohkuma M."/>
            <person name="Hongoh Y."/>
        </authorList>
    </citation>
    <scope>NUCLEOTIDE SEQUENCE</scope>
    <source>
        <strain evidence="5">RsTa-C01</strain>
    </source>
</reference>
<keyword evidence="4" id="KW-1133">Transmembrane helix</keyword>
<dbReference type="Gene3D" id="2.40.260.10">
    <property type="entry name" value="Sortase"/>
    <property type="match status" value="1"/>
</dbReference>
<dbReference type="NCBIfam" id="TIGR03064">
    <property type="entry name" value="sortase_srtB"/>
    <property type="match status" value="1"/>
</dbReference>
<dbReference type="InterPro" id="IPR005754">
    <property type="entry name" value="Sortase"/>
</dbReference>
<keyword evidence="1" id="KW-0378">Hydrolase</keyword>
<evidence type="ECO:0000256" key="3">
    <source>
        <dbReference type="SAM" id="MobiDB-lite"/>
    </source>
</evidence>
<accession>A0AA48KW92</accession>
<dbReference type="InterPro" id="IPR023365">
    <property type="entry name" value="Sortase_dom-sf"/>
</dbReference>
<keyword evidence="4" id="KW-0812">Transmembrane</keyword>
<evidence type="ECO:0000313" key="5">
    <source>
        <dbReference type="EMBL" id="BED92756.1"/>
    </source>
</evidence>
<evidence type="ECO:0000256" key="2">
    <source>
        <dbReference type="PIRSR" id="PIRSR605754-1"/>
    </source>
</evidence>
<organism evidence="5">
    <name type="scientific">Candidatus Paraimprobicoccus trichonymphae</name>
    <dbReference type="NCBI Taxonomy" id="3033793"/>
    <lineage>
        <taxon>Bacteria</taxon>
        <taxon>Bacillati</taxon>
        <taxon>Bacillota</taxon>
        <taxon>Clostridia</taxon>
        <taxon>Candidatus Paraimprobicoccus</taxon>
    </lineage>
</organism>
<feature type="active site" description="Acyl-thioester intermediate" evidence="2">
    <location>
        <position position="253"/>
    </location>
</feature>
<dbReference type="KEGG" id="ptrh:RsTaC01_0623"/>
<protein>
    <submittedName>
        <fullName evidence="5">Class B sortase</fullName>
    </submittedName>
</protein>
<evidence type="ECO:0000256" key="4">
    <source>
        <dbReference type="SAM" id="Phobius"/>
    </source>
</evidence>
<name>A0AA48KW92_9FIRM</name>
<keyword evidence="4" id="KW-0472">Membrane</keyword>
<sequence>MKKKYFSKLIYYLSILTFIYLTLILVRNLIIDSYISRKSTQNIKEIYYKDNNINSEGSEKIEVETTEIVKQEEPKEYIKFEDLLKVNPDIKGWINIEGSNIDYPVLQQSKDLDKKIYFYIDHDCNKAKTRYGSIFLDNSCNLQETSKNILIHGHSMRDGTMFADLLKYQNEDFCKKASIIKFDTPEKLTEFKVISVFKADICPEDGKVFNYLISDFPSEEAFLEFVYNIKIRSLYKFPVDISKNDNLITLSTCSYEFENSRMVVVAREVREGEESFVDIEKIERNKNPLMPDKYYEKRGGKPPKYPDFKTAVVNNKQS</sequence>
<dbReference type="GO" id="GO:0016787">
    <property type="term" value="F:hydrolase activity"/>
    <property type="evidence" value="ECO:0007669"/>
    <property type="project" value="UniProtKB-KW"/>
</dbReference>
<gene>
    <name evidence="5" type="ORF">RsTaC01_0623</name>
</gene>
<feature type="region of interest" description="Disordered" evidence="3">
    <location>
        <begin position="290"/>
        <end position="318"/>
    </location>
</feature>
<feature type="active site" description="Proton donor/acceptor" evidence="2">
    <location>
        <position position="154"/>
    </location>
</feature>